<dbReference type="EMBL" id="JBHLWM010000005">
    <property type="protein sequence ID" value="MFC0241623.1"/>
    <property type="molecule type" value="Genomic_DNA"/>
</dbReference>
<name>A0ABV6ETT2_9BRAD</name>
<dbReference type="Pfam" id="PF03466">
    <property type="entry name" value="LysR_substrate"/>
    <property type="match status" value="1"/>
</dbReference>
<gene>
    <name evidence="7" type="ORF">ACFFJ6_14140</name>
</gene>
<dbReference type="PROSITE" id="PS50931">
    <property type="entry name" value="HTH_LYSR"/>
    <property type="match status" value="1"/>
</dbReference>
<evidence type="ECO:0000313" key="8">
    <source>
        <dbReference type="Proteomes" id="UP001589775"/>
    </source>
</evidence>
<sequence>MAQRRTLPPLNAVRAFEAAARLEGFKQAALELNVTHGAISQQVRLLEDRLGAPALFRRTTRRVTLTAAGKALLDEIGPALDRIANAVQRHRATGGDVPAAVLRVNALATFSMRWLLPRLKRFRDEHPDIEVRLATSNEPIDALPDVFDVVIRGGPDAFHGFTSRLFLSERRLPVCSPSLIAKLPLDDISDLAPHTWLNVSSMPRLWHDWLVQAGQPRLSPAETLTFDHFFLSIQAALDGLGVAMGPTALIGDDVAAGRLIAPFPDVSLPARSYFAYVPDGSEAGSPTAVFCDWLEREGWPTAGNAASAP</sequence>
<keyword evidence="4" id="KW-0238">DNA-binding</keyword>
<dbReference type="InterPro" id="IPR005119">
    <property type="entry name" value="LysR_subst-bd"/>
</dbReference>
<feature type="domain" description="HTH lysR-type" evidence="6">
    <location>
        <begin position="8"/>
        <end position="66"/>
    </location>
</feature>
<dbReference type="PANTHER" id="PTHR30537:SF74">
    <property type="entry name" value="HTH-TYPE TRANSCRIPTIONAL REGULATOR TRPI"/>
    <property type="match status" value="1"/>
</dbReference>
<keyword evidence="3" id="KW-0805">Transcription regulation</keyword>
<keyword evidence="8" id="KW-1185">Reference proteome</keyword>
<dbReference type="CDD" id="cd08432">
    <property type="entry name" value="PBP2_GcdR_TrpI_HvrB_AmpR_like"/>
    <property type="match status" value="1"/>
</dbReference>
<dbReference type="InterPro" id="IPR000847">
    <property type="entry name" value="LysR_HTH_N"/>
</dbReference>
<organism evidence="7 8">
    <name type="scientific">Rhodopseudomonas telluris</name>
    <dbReference type="NCBI Taxonomy" id="644215"/>
    <lineage>
        <taxon>Bacteria</taxon>
        <taxon>Pseudomonadati</taxon>
        <taxon>Pseudomonadota</taxon>
        <taxon>Alphaproteobacteria</taxon>
        <taxon>Hyphomicrobiales</taxon>
        <taxon>Nitrobacteraceae</taxon>
        <taxon>Rhodopseudomonas</taxon>
    </lineage>
</organism>
<evidence type="ECO:0000259" key="6">
    <source>
        <dbReference type="PROSITE" id="PS50931"/>
    </source>
</evidence>
<comment type="similarity">
    <text evidence="2">Belongs to the LysR transcriptional regulatory family.</text>
</comment>
<dbReference type="SUPFAM" id="SSF46785">
    <property type="entry name" value="Winged helix' DNA-binding domain"/>
    <property type="match status" value="1"/>
</dbReference>
<dbReference type="PANTHER" id="PTHR30537">
    <property type="entry name" value="HTH-TYPE TRANSCRIPTIONAL REGULATOR"/>
    <property type="match status" value="1"/>
</dbReference>
<reference evidence="7 8" key="1">
    <citation type="submission" date="2024-09" db="EMBL/GenBank/DDBJ databases">
        <authorList>
            <person name="Sun Q."/>
            <person name="Mori K."/>
        </authorList>
    </citation>
    <scope>NUCLEOTIDE SEQUENCE [LARGE SCALE GENOMIC DNA]</scope>
    <source>
        <strain evidence="7 8">KCTC 23279</strain>
    </source>
</reference>
<dbReference type="Pfam" id="PF00126">
    <property type="entry name" value="HTH_1"/>
    <property type="match status" value="1"/>
</dbReference>
<evidence type="ECO:0000256" key="4">
    <source>
        <dbReference type="ARBA" id="ARBA00023125"/>
    </source>
</evidence>
<evidence type="ECO:0000256" key="5">
    <source>
        <dbReference type="ARBA" id="ARBA00023163"/>
    </source>
</evidence>
<dbReference type="SUPFAM" id="SSF53850">
    <property type="entry name" value="Periplasmic binding protein-like II"/>
    <property type="match status" value="1"/>
</dbReference>
<dbReference type="Gene3D" id="1.10.10.10">
    <property type="entry name" value="Winged helix-like DNA-binding domain superfamily/Winged helix DNA-binding domain"/>
    <property type="match status" value="1"/>
</dbReference>
<comment type="caution">
    <text evidence="7">The sequence shown here is derived from an EMBL/GenBank/DDBJ whole genome shotgun (WGS) entry which is preliminary data.</text>
</comment>
<dbReference type="Gene3D" id="3.40.190.10">
    <property type="entry name" value="Periplasmic binding protein-like II"/>
    <property type="match status" value="2"/>
</dbReference>
<protein>
    <submittedName>
        <fullName evidence="7">LysR substrate-binding domain-containing protein</fullName>
    </submittedName>
</protein>
<dbReference type="InterPro" id="IPR036390">
    <property type="entry name" value="WH_DNA-bd_sf"/>
</dbReference>
<dbReference type="Proteomes" id="UP001589775">
    <property type="component" value="Unassembled WGS sequence"/>
</dbReference>
<proteinExistence type="inferred from homology"/>
<dbReference type="RefSeq" id="WP_378388733.1">
    <property type="nucleotide sequence ID" value="NZ_JBHLWM010000005.1"/>
</dbReference>
<evidence type="ECO:0000256" key="2">
    <source>
        <dbReference type="ARBA" id="ARBA00009437"/>
    </source>
</evidence>
<keyword evidence="5" id="KW-0804">Transcription</keyword>
<evidence type="ECO:0000313" key="7">
    <source>
        <dbReference type="EMBL" id="MFC0241623.1"/>
    </source>
</evidence>
<evidence type="ECO:0000256" key="1">
    <source>
        <dbReference type="ARBA" id="ARBA00003502"/>
    </source>
</evidence>
<accession>A0ABV6ETT2</accession>
<comment type="function">
    <text evidence="1">NodD regulates the expression of the nodABCFE genes which encode other nodulation proteins. NodD is also a negative regulator of its own expression. Binds flavonoids as inducers.</text>
</comment>
<dbReference type="InterPro" id="IPR036388">
    <property type="entry name" value="WH-like_DNA-bd_sf"/>
</dbReference>
<dbReference type="InterPro" id="IPR058163">
    <property type="entry name" value="LysR-type_TF_proteobact-type"/>
</dbReference>
<evidence type="ECO:0000256" key="3">
    <source>
        <dbReference type="ARBA" id="ARBA00023015"/>
    </source>
</evidence>